<organism evidence="3 4">
    <name type="scientific">Prosthecobacter debontii</name>
    <dbReference type="NCBI Taxonomy" id="48467"/>
    <lineage>
        <taxon>Bacteria</taxon>
        <taxon>Pseudomonadati</taxon>
        <taxon>Verrucomicrobiota</taxon>
        <taxon>Verrucomicrobiia</taxon>
        <taxon>Verrucomicrobiales</taxon>
        <taxon>Verrucomicrobiaceae</taxon>
        <taxon>Prosthecobacter</taxon>
    </lineage>
</organism>
<dbReference type="InterPro" id="IPR001126">
    <property type="entry name" value="UmuC"/>
</dbReference>
<dbReference type="GO" id="GO:0009432">
    <property type="term" value="P:SOS response"/>
    <property type="evidence" value="ECO:0007669"/>
    <property type="project" value="TreeGrafter"/>
</dbReference>
<dbReference type="Pfam" id="PF21999">
    <property type="entry name" value="IMS_HHH_1"/>
    <property type="match status" value="1"/>
</dbReference>
<evidence type="ECO:0000313" key="3">
    <source>
        <dbReference type="EMBL" id="SKB07182.1"/>
    </source>
</evidence>
<feature type="domain" description="UmuC" evidence="2">
    <location>
        <begin position="16"/>
        <end position="199"/>
    </location>
</feature>
<dbReference type="GO" id="GO:0003684">
    <property type="term" value="F:damaged DNA binding"/>
    <property type="evidence" value="ECO:0007669"/>
    <property type="project" value="InterPro"/>
</dbReference>
<dbReference type="PANTHER" id="PTHR11076:SF34">
    <property type="entry name" value="PROTEIN UMUC"/>
    <property type="match status" value="1"/>
</dbReference>
<dbReference type="OrthoDB" id="9808813at2"/>
<dbReference type="AlphaFoldDB" id="A0A1T4YZI6"/>
<evidence type="ECO:0000313" key="4">
    <source>
        <dbReference type="Proteomes" id="UP000190774"/>
    </source>
</evidence>
<dbReference type="PROSITE" id="PS50173">
    <property type="entry name" value="UMUC"/>
    <property type="match status" value="1"/>
</dbReference>
<dbReference type="RefSeq" id="WP_078815761.1">
    <property type="nucleotide sequence ID" value="NZ_FUYE01000022.1"/>
</dbReference>
<dbReference type="Gene3D" id="1.10.150.20">
    <property type="entry name" value="5' to 3' exonuclease, C-terminal subdomain"/>
    <property type="match status" value="1"/>
</dbReference>
<dbReference type="InterPro" id="IPR036775">
    <property type="entry name" value="DNA_pol_Y-fam_lit_finger_sf"/>
</dbReference>
<keyword evidence="4" id="KW-1185">Reference proteome</keyword>
<dbReference type="GO" id="GO:0006281">
    <property type="term" value="P:DNA repair"/>
    <property type="evidence" value="ECO:0007669"/>
    <property type="project" value="InterPro"/>
</dbReference>
<dbReference type="Gene3D" id="3.30.1490.100">
    <property type="entry name" value="DNA polymerase, Y-family, little finger domain"/>
    <property type="match status" value="1"/>
</dbReference>
<dbReference type="Proteomes" id="UP000190774">
    <property type="component" value="Unassembled WGS sequence"/>
</dbReference>
<dbReference type="Gene3D" id="3.30.70.270">
    <property type="match status" value="1"/>
</dbReference>
<protein>
    <submittedName>
        <fullName evidence="3">DNA polymerase-4</fullName>
    </submittedName>
</protein>
<evidence type="ECO:0000256" key="1">
    <source>
        <dbReference type="ARBA" id="ARBA00010945"/>
    </source>
</evidence>
<sequence length="434" mass="48494">MTPSAPEISTASPPRWLFVDLNSYFASVEQQERPHLRGKPIIVVPVMSDHTCAIAASVQAKKYGIKTGTNVGDAKRKCPGLVLVEASHERYVEYHERVKEEVERHWPIQVVGSIDEVGLLLDDKRANENDAVDLARRIKRGLRENVGEVITCSIGIAPNRYLAKVASDLTKPDGLEVIRLEDLPGRLAHLKLTDLPGIGRRMEPRLRELKIETFLDLWHAGPGVLHQAWGSVGGERFWRHLHGGDLDGDFDDMEAEAPKSIGHSHVLAPEFRRPPEAAIVAQRLLLKTASRLRRAKHRACELYLSLRTENGAKGKAHLRFPPVSDSYALTKNLEVLWGRALSQIPGHRIKKIGVTLFGLESDAEPVQLDLFPMLGSALTADVERRDRLSKIMDEINQDFGRDSIALGFAPDRVKTFSGTKIAFTRIPDLQEFKE</sequence>
<dbReference type="InterPro" id="IPR043502">
    <property type="entry name" value="DNA/RNA_pol_sf"/>
</dbReference>
<dbReference type="SUPFAM" id="SSF56672">
    <property type="entry name" value="DNA/RNA polymerases"/>
    <property type="match status" value="1"/>
</dbReference>
<dbReference type="GO" id="GO:0005829">
    <property type="term" value="C:cytosol"/>
    <property type="evidence" value="ECO:0007669"/>
    <property type="project" value="TreeGrafter"/>
</dbReference>
<dbReference type="InterPro" id="IPR017961">
    <property type="entry name" value="DNA_pol_Y-fam_little_finger"/>
</dbReference>
<gene>
    <name evidence="3" type="ORF">SAMN02745166_04640</name>
</gene>
<proteinExistence type="inferred from homology"/>
<evidence type="ECO:0000259" key="2">
    <source>
        <dbReference type="PROSITE" id="PS50173"/>
    </source>
</evidence>
<comment type="similarity">
    <text evidence="1">Belongs to the DNA polymerase type-Y family.</text>
</comment>
<reference evidence="4" key="1">
    <citation type="submission" date="2017-02" db="EMBL/GenBank/DDBJ databases">
        <authorList>
            <person name="Varghese N."/>
            <person name="Submissions S."/>
        </authorList>
    </citation>
    <scope>NUCLEOTIDE SEQUENCE [LARGE SCALE GENOMIC DNA]</scope>
    <source>
        <strain evidence="4">ATCC 700200</strain>
    </source>
</reference>
<dbReference type="InterPro" id="IPR043128">
    <property type="entry name" value="Rev_trsase/Diguanyl_cyclase"/>
</dbReference>
<accession>A0A1T4YZI6</accession>
<dbReference type="EMBL" id="FUYE01000022">
    <property type="protein sequence ID" value="SKB07182.1"/>
    <property type="molecule type" value="Genomic_DNA"/>
</dbReference>
<dbReference type="Gene3D" id="3.40.1170.60">
    <property type="match status" value="1"/>
</dbReference>
<dbReference type="InterPro" id="IPR050116">
    <property type="entry name" value="DNA_polymerase-Y"/>
</dbReference>
<dbReference type="STRING" id="48467.SAMN02745166_04640"/>
<dbReference type="CDD" id="cd00424">
    <property type="entry name" value="PolY"/>
    <property type="match status" value="1"/>
</dbReference>
<dbReference type="InterPro" id="IPR053848">
    <property type="entry name" value="IMS_HHH_1"/>
</dbReference>
<dbReference type="PANTHER" id="PTHR11076">
    <property type="entry name" value="DNA REPAIR POLYMERASE UMUC / TRANSFERASE FAMILY MEMBER"/>
    <property type="match status" value="1"/>
</dbReference>
<dbReference type="Pfam" id="PF11799">
    <property type="entry name" value="IMS_C"/>
    <property type="match status" value="1"/>
</dbReference>
<dbReference type="GO" id="GO:0042276">
    <property type="term" value="P:error-prone translesion synthesis"/>
    <property type="evidence" value="ECO:0007669"/>
    <property type="project" value="TreeGrafter"/>
</dbReference>
<name>A0A1T4YZI6_9BACT</name>
<dbReference type="Pfam" id="PF00817">
    <property type="entry name" value="IMS"/>
    <property type="match status" value="1"/>
</dbReference>
<dbReference type="GO" id="GO:0003887">
    <property type="term" value="F:DNA-directed DNA polymerase activity"/>
    <property type="evidence" value="ECO:0007669"/>
    <property type="project" value="InterPro"/>
</dbReference>